<dbReference type="HOGENOM" id="CLU_3383433_0_0_6"/>
<dbReference type="AlphaFoldDB" id="A0A0H3FCF0"/>
<dbReference type="KEGG" id="rah:Rahaq_2965"/>
<gene>
    <name evidence="1" type="ordered locus">Rahaq_2965</name>
</gene>
<reference evidence="2" key="1">
    <citation type="submission" date="2011-01" db="EMBL/GenBank/DDBJ databases">
        <title>Complete sequence of chromosome of Rahnella sp. Y9602.</title>
        <authorList>
            <consortium name="US DOE Joint Genome Institute"/>
            <person name="Lucas S."/>
            <person name="Copeland A."/>
            <person name="Lapidus A."/>
            <person name="Cheng J.-F."/>
            <person name="Goodwin L."/>
            <person name="Pitluck S."/>
            <person name="Lu M."/>
            <person name="Detter J.C."/>
            <person name="Han C."/>
            <person name="Tapia R."/>
            <person name="Land M."/>
            <person name="Hauser L."/>
            <person name="Kyrpides N."/>
            <person name="Ivanova N."/>
            <person name="Ovchinnikova G."/>
            <person name="Pagani I."/>
            <person name="Sobecky P.A."/>
            <person name="Martinez R.J."/>
            <person name="Woyke T."/>
        </authorList>
    </citation>
    <scope>NUCLEOTIDE SEQUENCE [LARGE SCALE GENOMIC DNA]</scope>
    <source>
        <strain evidence="2">Y9602</strain>
    </source>
</reference>
<dbReference type="EMBL" id="CP002505">
    <property type="protein sequence ID" value="ADW74559.1"/>
    <property type="molecule type" value="Genomic_DNA"/>
</dbReference>
<proteinExistence type="predicted"/>
<dbReference type="Proteomes" id="UP000007257">
    <property type="component" value="Chromosome"/>
</dbReference>
<organism evidence="1 2">
    <name type="scientific">Rahnella sp. (strain Y9602)</name>
    <dbReference type="NCBI Taxonomy" id="2703885"/>
    <lineage>
        <taxon>Bacteria</taxon>
        <taxon>Pseudomonadati</taxon>
        <taxon>Pseudomonadota</taxon>
        <taxon>Gammaproteobacteria</taxon>
        <taxon>Enterobacterales</taxon>
        <taxon>Yersiniaceae</taxon>
        <taxon>Rahnella</taxon>
    </lineage>
</organism>
<protein>
    <submittedName>
        <fullName evidence="1">Uncharacterized protein</fullName>
    </submittedName>
</protein>
<reference evidence="1 2" key="2">
    <citation type="journal article" date="2012" name="J. Bacteriol.">
        <title>Complete Genome Sequence of Rahnella sp. Strain Y9602, a Gammaproteobacterium Isolate from Metal- and Radionuclide-Contaminated Soil.</title>
        <authorList>
            <person name="Martinez R.J."/>
            <person name="Bruce D."/>
            <person name="Detter C."/>
            <person name="Goodwin L.A."/>
            <person name="Han J."/>
            <person name="Han C.S."/>
            <person name="Held B."/>
            <person name="Land M.L."/>
            <person name="Mikhailova N."/>
            <person name="Nolan M."/>
            <person name="Pennacchio L."/>
            <person name="Pitluck S."/>
            <person name="Tapia R."/>
            <person name="Woyke T."/>
            <person name="Sobecky P.A."/>
        </authorList>
    </citation>
    <scope>NUCLEOTIDE SEQUENCE [LARGE SCALE GENOMIC DNA]</scope>
    <source>
        <strain evidence="1 2">Y9602</strain>
    </source>
</reference>
<evidence type="ECO:0000313" key="1">
    <source>
        <dbReference type="EMBL" id="ADW74559.1"/>
    </source>
</evidence>
<accession>A0A0H3FCF0</accession>
<sequence length="33" mass="3592">MGALTAGNKNKRKSDVLHLLNKVRIEINVSKGS</sequence>
<name>A0A0H3FCF0_RAHSY</name>
<evidence type="ECO:0000313" key="2">
    <source>
        <dbReference type="Proteomes" id="UP000007257"/>
    </source>
</evidence>